<evidence type="ECO:0000313" key="3">
    <source>
        <dbReference type="Proteomes" id="UP000249218"/>
    </source>
</evidence>
<organism evidence="2 3">
    <name type="scientific">Helicoverpa armigera</name>
    <name type="common">Cotton bollworm</name>
    <name type="synonym">Heliothis armigera</name>
    <dbReference type="NCBI Taxonomy" id="29058"/>
    <lineage>
        <taxon>Eukaryota</taxon>
        <taxon>Metazoa</taxon>
        <taxon>Ecdysozoa</taxon>
        <taxon>Arthropoda</taxon>
        <taxon>Hexapoda</taxon>
        <taxon>Insecta</taxon>
        <taxon>Pterygota</taxon>
        <taxon>Neoptera</taxon>
        <taxon>Endopterygota</taxon>
        <taxon>Lepidoptera</taxon>
        <taxon>Glossata</taxon>
        <taxon>Ditrysia</taxon>
        <taxon>Noctuoidea</taxon>
        <taxon>Noctuidae</taxon>
        <taxon>Heliothinae</taxon>
        <taxon>Helicoverpa</taxon>
    </lineage>
</organism>
<reference evidence="2 3" key="1">
    <citation type="journal article" date="2017" name="BMC Biol.">
        <title>Genomic innovations, transcriptional plasticity and gene loss underlying the evolution and divergence of two highly polyphagous and invasive Helicoverpa pest species.</title>
        <authorList>
            <person name="Pearce S.L."/>
            <person name="Clarke D.F."/>
            <person name="East P.D."/>
            <person name="Elfekih S."/>
            <person name="Gordon K.H."/>
            <person name="Jermiin L.S."/>
            <person name="McGaughran A."/>
            <person name="Oakeshott J.G."/>
            <person name="Papanikolaou A."/>
            <person name="Perera O.P."/>
            <person name="Rane R.V."/>
            <person name="Richards S."/>
            <person name="Tay W.T."/>
            <person name="Walsh T.K."/>
            <person name="Anderson A."/>
            <person name="Anderson C.J."/>
            <person name="Asgari S."/>
            <person name="Board P.G."/>
            <person name="Bretschneider A."/>
            <person name="Campbell P.M."/>
            <person name="Chertemps T."/>
            <person name="Christeller J.T."/>
            <person name="Coppin C.W."/>
            <person name="Downes S.J."/>
            <person name="Duan G."/>
            <person name="Farnsworth C.A."/>
            <person name="Good R.T."/>
            <person name="Han L.B."/>
            <person name="Han Y.C."/>
            <person name="Hatje K."/>
            <person name="Horne I."/>
            <person name="Huang Y.P."/>
            <person name="Hughes D.S."/>
            <person name="Jacquin-Joly E."/>
            <person name="James W."/>
            <person name="Jhangiani S."/>
            <person name="Kollmar M."/>
            <person name="Kuwar S.S."/>
            <person name="Li S."/>
            <person name="Liu N.Y."/>
            <person name="Maibeche M.T."/>
            <person name="Miller J.R."/>
            <person name="Montagne N."/>
            <person name="Perry T."/>
            <person name="Qu J."/>
            <person name="Song S.V."/>
            <person name="Sutton G.G."/>
            <person name="Vogel H."/>
            <person name="Walenz B.P."/>
            <person name="Xu W."/>
            <person name="Zhang H.J."/>
            <person name="Zou Z."/>
            <person name="Batterham P."/>
            <person name="Edwards O.R."/>
            <person name="Feyereisen R."/>
            <person name="Gibbs R.A."/>
            <person name="Heckel D.G."/>
            <person name="McGrath A."/>
            <person name="Robin C."/>
            <person name="Scherer S.E."/>
            <person name="Worley K.C."/>
            <person name="Wu Y.D."/>
        </authorList>
    </citation>
    <scope>NUCLEOTIDE SEQUENCE [LARGE SCALE GENOMIC DNA]</scope>
    <source>
        <strain evidence="2">Harm_GR_Male_#8</strain>
        <tissue evidence="2">Whole organism</tissue>
    </source>
</reference>
<feature type="region of interest" description="Disordered" evidence="1">
    <location>
        <begin position="28"/>
        <end position="62"/>
    </location>
</feature>
<protein>
    <submittedName>
        <fullName evidence="2">Uncharacterized protein</fullName>
    </submittedName>
</protein>
<name>A0A2W1BNF5_HELAM</name>
<gene>
    <name evidence="2" type="primary">HaOG208155</name>
    <name evidence="2" type="ORF">B5X24_HaOG208155</name>
</gene>
<feature type="compositionally biased region" description="Pro residues" evidence="1">
    <location>
        <begin position="77"/>
        <end position="91"/>
    </location>
</feature>
<accession>A0A2W1BNF5</accession>
<feature type="region of interest" description="Disordered" evidence="1">
    <location>
        <begin position="72"/>
        <end position="91"/>
    </location>
</feature>
<dbReference type="Proteomes" id="UP000249218">
    <property type="component" value="Unassembled WGS sequence"/>
</dbReference>
<keyword evidence="3" id="KW-1185">Reference proteome</keyword>
<dbReference type="EMBL" id="KZ150059">
    <property type="protein sequence ID" value="PZC74260.1"/>
    <property type="molecule type" value="Genomic_DNA"/>
</dbReference>
<evidence type="ECO:0000256" key="1">
    <source>
        <dbReference type="SAM" id="MobiDB-lite"/>
    </source>
</evidence>
<evidence type="ECO:0000313" key="2">
    <source>
        <dbReference type="EMBL" id="PZC74260.1"/>
    </source>
</evidence>
<dbReference type="AlphaFoldDB" id="A0A2W1BNF5"/>
<sequence>MFESRLGTRPAPAYITCCELVVVAGGAGGGRAEDAEDAPYRAAHSPPRTHPPPAPAARPRLAARPHFPARIYNVASLPPPPRAPPHPPAHTPPGCAPCTLCPGRKVASAVAARAPRCA</sequence>
<proteinExistence type="predicted"/>